<protein>
    <submittedName>
        <fullName evidence="1">Uncharacterized protein</fullName>
    </submittedName>
</protein>
<dbReference type="OrthoDB" id="59675at2759"/>
<dbReference type="EMBL" id="JNBR01001604">
    <property type="protein sequence ID" value="OQR85740.1"/>
    <property type="molecule type" value="Genomic_DNA"/>
</dbReference>
<gene>
    <name evidence="1" type="ORF">ACHHYP_11452</name>
</gene>
<sequence length="237" mass="26636">MSQQLRWAWYGTDLGGTRPCASTYEMYETAVPEIPPEKTADLRFLPPPKPLVLDSTTQYAQYRVQEQARTQALLERIQTTHALPPTFVRLLSSNDLQNTVPSSTAAYFYLGEPVQVPALGAHILLFYRDQQDCVLWYLVLDGPYAGNVLASHALLKSPTTIAADNGMDDASDVWDGFLDESVLCAASFEEFVYRIWIENHIWYSEYCASEDDDSVETTPAIQAECQWYLEACKGISA</sequence>
<reference evidence="1 2" key="1">
    <citation type="journal article" date="2014" name="Genome Biol. Evol.">
        <title>The secreted proteins of Achlya hypogyna and Thraustotheca clavata identify the ancestral oomycete secretome and reveal gene acquisitions by horizontal gene transfer.</title>
        <authorList>
            <person name="Misner I."/>
            <person name="Blouin N."/>
            <person name="Leonard G."/>
            <person name="Richards T.A."/>
            <person name="Lane C.E."/>
        </authorList>
    </citation>
    <scope>NUCLEOTIDE SEQUENCE [LARGE SCALE GENOMIC DNA]</scope>
    <source>
        <strain evidence="1 2">ATCC 48635</strain>
    </source>
</reference>
<accession>A0A1V9YJ60</accession>
<name>A0A1V9YJ60_ACHHY</name>
<evidence type="ECO:0000313" key="1">
    <source>
        <dbReference type="EMBL" id="OQR85740.1"/>
    </source>
</evidence>
<evidence type="ECO:0000313" key="2">
    <source>
        <dbReference type="Proteomes" id="UP000243579"/>
    </source>
</evidence>
<keyword evidence="2" id="KW-1185">Reference proteome</keyword>
<dbReference type="AlphaFoldDB" id="A0A1V9YJ60"/>
<organism evidence="1 2">
    <name type="scientific">Achlya hypogyna</name>
    <name type="common">Oomycete</name>
    <name type="synonym">Protoachlya hypogyna</name>
    <dbReference type="NCBI Taxonomy" id="1202772"/>
    <lineage>
        <taxon>Eukaryota</taxon>
        <taxon>Sar</taxon>
        <taxon>Stramenopiles</taxon>
        <taxon>Oomycota</taxon>
        <taxon>Saprolegniomycetes</taxon>
        <taxon>Saprolegniales</taxon>
        <taxon>Achlyaceae</taxon>
        <taxon>Achlya</taxon>
    </lineage>
</organism>
<dbReference type="Proteomes" id="UP000243579">
    <property type="component" value="Unassembled WGS sequence"/>
</dbReference>
<proteinExistence type="predicted"/>
<comment type="caution">
    <text evidence="1">The sequence shown here is derived from an EMBL/GenBank/DDBJ whole genome shotgun (WGS) entry which is preliminary data.</text>
</comment>